<keyword evidence="3" id="KW-1185">Reference proteome</keyword>
<dbReference type="EMBL" id="LYXU01000001">
    <property type="protein sequence ID" value="OBS26256.1"/>
    <property type="molecule type" value="Genomic_DNA"/>
</dbReference>
<feature type="region of interest" description="Disordered" evidence="1">
    <location>
        <begin position="265"/>
        <end position="284"/>
    </location>
</feature>
<accession>A0A1B8B0P7</accession>
<proteinExistence type="predicted"/>
<name>A0A1B8B0P7_FUSPO</name>
<sequence>MPTATEFFGISANNLGPLTTTYTAPSSCSTTSNTDHILFANATSPYLDYMMSSSCRAKPFGDCLPSGKKRDLVATQTTSVGQGVYHYFSPGFACPDGWETAATMKHGSKSGEIDVSGVLTVSATQVTEKIKSYSQPLPLHPTDFWRNILDKSETLALCCPRGYAGDIHGFCKSTLGPLTRTKLNEPDPELCRVYISDEDVIVTVTSLDGVTLTNGNALRSVAPVTGDLLTTMTTFAHWGDEGIENFVYATWVPAVTLIHVETATGSADKGGGDEDKDDENSAPNVGRGGFVSVLGVTLGLLAGAGMLIAW</sequence>
<dbReference type="AlphaFoldDB" id="A0A1B8B0P7"/>
<protein>
    <submittedName>
        <fullName evidence="2">Uncharacterized protein</fullName>
    </submittedName>
</protein>
<evidence type="ECO:0000313" key="3">
    <source>
        <dbReference type="Proteomes" id="UP000091967"/>
    </source>
</evidence>
<evidence type="ECO:0000313" key="2">
    <source>
        <dbReference type="EMBL" id="OBS26256.1"/>
    </source>
</evidence>
<organism evidence="2 3">
    <name type="scientific">Fusarium poae</name>
    <dbReference type="NCBI Taxonomy" id="36050"/>
    <lineage>
        <taxon>Eukaryota</taxon>
        <taxon>Fungi</taxon>
        <taxon>Dikarya</taxon>
        <taxon>Ascomycota</taxon>
        <taxon>Pezizomycotina</taxon>
        <taxon>Sordariomycetes</taxon>
        <taxon>Hypocreomycetidae</taxon>
        <taxon>Hypocreales</taxon>
        <taxon>Nectriaceae</taxon>
        <taxon>Fusarium</taxon>
    </lineage>
</organism>
<comment type="caution">
    <text evidence="2">The sequence shown here is derived from an EMBL/GenBank/DDBJ whole genome shotgun (WGS) entry which is preliminary data.</text>
</comment>
<dbReference type="OMA" id="WETAATM"/>
<gene>
    <name evidence="2" type="ORF">FPOA_00196</name>
</gene>
<reference evidence="2 3" key="1">
    <citation type="submission" date="2016-06" db="EMBL/GenBank/DDBJ databases">
        <title>Living apart together: crosstalk between the core and supernumerary genomes in a fungal plant pathogen.</title>
        <authorList>
            <person name="Vanheule A."/>
            <person name="Audenaert K."/>
            <person name="Warris S."/>
            <person name="Van De Geest H."/>
            <person name="Schijlen E."/>
            <person name="Hofte M."/>
            <person name="De Saeger S."/>
            <person name="Haesaert G."/>
            <person name="Waalwijk C."/>
            <person name="Van Der Lee T."/>
        </authorList>
    </citation>
    <scope>NUCLEOTIDE SEQUENCE [LARGE SCALE GENOMIC DNA]</scope>
    <source>
        <strain evidence="2 3">2516</strain>
    </source>
</reference>
<dbReference type="Proteomes" id="UP000091967">
    <property type="component" value="Unassembled WGS sequence"/>
</dbReference>
<evidence type="ECO:0000256" key="1">
    <source>
        <dbReference type="SAM" id="MobiDB-lite"/>
    </source>
</evidence>